<dbReference type="GO" id="GO:0005524">
    <property type="term" value="F:ATP binding"/>
    <property type="evidence" value="ECO:0007669"/>
    <property type="project" value="InterPro"/>
</dbReference>
<dbReference type="PANTHER" id="PTHR30031:SF0">
    <property type="entry name" value="PHOSPHOENOLPYRUVATE CARBOXYKINASE (ATP)"/>
    <property type="match status" value="1"/>
</dbReference>
<dbReference type="Proteomes" id="UP000886390">
    <property type="component" value="Unassembled WGS sequence"/>
</dbReference>
<evidence type="ECO:0000313" key="2">
    <source>
        <dbReference type="EMBL" id="HFB53978.1"/>
    </source>
</evidence>
<dbReference type="GO" id="GO:0006094">
    <property type="term" value="P:gluconeogenesis"/>
    <property type="evidence" value="ECO:0007669"/>
    <property type="project" value="InterPro"/>
</dbReference>
<dbReference type="InterPro" id="IPR001272">
    <property type="entry name" value="PEP_carboxykinase_ATP"/>
</dbReference>
<name>A0A7C3GK31_9BACT</name>
<protein>
    <submittedName>
        <fullName evidence="2">Phosphoenolpyruvate carboxykinase (ATP)</fullName>
    </submittedName>
</protein>
<dbReference type="PANTHER" id="PTHR30031">
    <property type="entry name" value="PHOSPHOENOLPYRUVATE CARBOXYKINASE ATP"/>
    <property type="match status" value="1"/>
</dbReference>
<sequence length="179" mass="20054">LPPVSKLSKEQAMYYFLSGYTAKVAGTERGITEPVATFSACFGEAFMTLHPTVYAKLLGEKIDKHEVNVYLVNTGWTGGEYGVGKRMSLKDTRACINAILDGTINNSEFDTTKTFRLQVPKTLGDINPDLLNPRNAWEDKEAFDRTRDKLAEMFIENFKRYQDADSEFDFSAAGPKVES</sequence>
<reference evidence="2" key="1">
    <citation type="journal article" date="2020" name="mSystems">
        <title>Genome- and Community-Level Interaction Insights into Carbon Utilization and Element Cycling Functions of Hydrothermarchaeota in Hydrothermal Sediment.</title>
        <authorList>
            <person name="Zhou Z."/>
            <person name="Liu Y."/>
            <person name="Xu W."/>
            <person name="Pan J."/>
            <person name="Luo Z.H."/>
            <person name="Li M."/>
        </authorList>
    </citation>
    <scope>NUCLEOTIDE SEQUENCE [LARGE SCALE GENOMIC DNA]</scope>
    <source>
        <strain evidence="2">HyVt-507</strain>
    </source>
</reference>
<feature type="non-terminal residue" evidence="2">
    <location>
        <position position="1"/>
    </location>
</feature>
<comment type="caution">
    <text evidence="2">The sequence shown here is derived from an EMBL/GenBank/DDBJ whole genome shotgun (WGS) entry which is preliminary data.</text>
</comment>
<dbReference type="InterPro" id="IPR013035">
    <property type="entry name" value="PEP_carboxykinase_C"/>
</dbReference>
<dbReference type="GO" id="GO:0004612">
    <property type="term" value="F:phosphoenolpyruvate carboxykinase (ATP) activity"/>
    <property type="evidence" value="ECO:0007669"/>
    <property type="project" value="InterPro"/>
</dbReference>
<dbReference type="SUPFAM" id="SSF53795">
    <property type="entry name" value="PEP carboxykinase-like"/>
    <property type="match status" value="1"/>
</dbReference>
<accession>A0A7C3GK31</accession>
<keyword evidence="1" id="KW-0456">Lyase</keyword>
<gene>
    <name evidence="2" type="ORF">ENJ67_04530</name>
</gene>
<dbReference type="GO" id="GO:0005829">
    <property type="term" value="C:cytosol"/>
    <property type="evidence" value="ECO:0007669"/>
    <property type="project" value="TreeGrafter"/>
</dbReference>
<dbReference type="AlphaFoldDB" id="A0A7C3GK31"/>
<proteinExistence type="predicted"/>
<organism evidence="2">
    <name type="scientific">Sulfurimonas autotrophica</name>
    <dbReference type="NCBI Taxonomy" id="202747"/>
    <lineage>
        <taxon>Bacteria</taxon>
        <taxon>Pseudomonadati</taxon>
        <taxon>Campylobacterota</taxon>
        <taxon>Epsilonproteobacteria</taxon>
        <taxon>Campylobacterales</taxon>
        <taxon>Sulfurimonadaceae</taxon>
        <taxon>Sulfurimonas</taxon>
    </lineage>
</organism>
<keyword evidence="1" id="KW-0210">Decarboxylase</keyword>
<dbReference type="Pfam" id="PF01293">
    <property type="entry name" value="PEPCK_ATP"/>
    <property type="match status" value="1"/>
</dbReference>
<evidence type="ECO:0000256" key="1">
    <source>
        <dbReference type="ARBA" id="ARBA00022793"/>
    </source>
</evidence>
<dbReference type="EMBL" id="DRNH01000242">
    <property type="protein sequence ID" value="HFB53978.1"/>
    <property type="molecule type" value="Genomic_DNA"/>
</dbReference>
<dbReference type="Gene3D" id="3.90.228.20">
    <property type="match status" value="1"/>
</dbReference>